<dbReference type="Proteomes" id="UP000183832">
    <property type="component" value="Unassembled WGS sequence"/>
</dbReference>
<sequence length="151" mass="17683">MTARSKKRRMKNSRIKRDRNKVKELKRLQKTVMGGKELMEVCGDLVDEKTVEELKKKQAEKLIEEEFIQEKLAEIDEGTSKKKKKKNAKTMTIVNSNTGKVHHYNTRTLKDEFNSYPPWLNVGNHKRKIKRKKTAIKKNQFYTGAIHIGVN</sequence>
<organism evidence="3 4">
    <name type="scientific">Clunio marinus</name>
    <dbReference type="NCBI Taxonomy" id="568069"/>
    <lineage>
        <taxon>Eukaryota</taxon>
        <taxon>Metazoa</taxon>
        <taxon>Ecdysozoa</taxon>
        <taxon>Arthropoda</taxon>
        <taxon>Hexapoda</taxon>
        <taxon>Insecta</taxon>
        <taxon>Pterygota</taxon>
        <taxon>Neoptera</taxon>
        <taxon>Endopterygota</taxon>
        <taxon>Diptera</taxon>
        <taxon>Nematocera</taxon>
        <taxon>Chironomoidea</taxon>
        <taxon>Chironomidae</taxon>
        <taxon>Clunio</taxon>
    </lineage>
</organism>
<comment type="similarity">
    <text evidence="1">Belongs to the learning-associated protein family.</text>
</comment>
<accession>A0A1J1J2B5</accession>
<dbReference type="OrthoDB" id="6257894at2759"/>
<dbReference type="Pfam" id="PF10169">
    <property type="entry name" value="LLPH"/>
    <property type="match status" value="1"/>
</dbReference>
<protein>
    <submittedName>
        <fullName evidence="3">CLUMA_CG019513, isoform A</fullName>
    </submittedName>
</protein>
<dbReference type="STRING" id="568069.A0A1J1J2B5"/>
<evidence type="ECO:0000256" key="2">
    <source>
        <dbReference type="SAM" id="MobiDB-lite"/>
    </source>
</evidence>
<dbReference type="AlphaFoldDB" id="A0A1J1J2B5"/>
<feature type="compositionally biased region" description="Polar residues" evidence="2">
    <location>
        <begin position="89"/>
        <end position="99"/>
    </location>
</feature>
<name>A0A1J1J2B5_9DIPT</name>
<feature type="region of interest" description="Disordered" evidence="2">
    <location>
        <begin position="1"/>
        <end position="20"/>
    </location>
</feature>
<keyword evidence="4" id="KW-1185">Reference proteome</keyword>
<reference evidence="3 4" key="1">
    <citation type="submission" date="2015-04" db="EMBL/GenBank/DDBJ databases">
        <authorList>
            <person name="Syromyatnikov M.Y."/>
            <person name="Popov V.N."/>
        </authorList>
    </citation>
    <scope>NUCLEOTIDE SEQUENCE [LARGE SCALE GENOMIC DNA]</scope>
</reference>
<gene>
    <name evidence="3" type="ORF">CLUMA_CG019513</name>
</gene>
<proteinExistence type="inferred from homology"/>
<evidence type="ECO:0000256" key="1">
    <source>
        <dbReference type="ARBA" id="ARBA00034118"/>
    </source>
</evidence>
<feature type="region of interest" description="Disordered" evidence="2">
    <location>
        <begin position="78"/>
        <end position="99"/>
    </location>
</feature>
<dbReference type="EMBL" id="CVRI01000067">
    <property type="protein sequence ID" value="CRL06683.1"/>
    <property type="molecule type" value="Genomic_DNA"/>
</dbReference>
<evidence type="ECO:0000313" key="4">
    <source>
        <dbReference type="Proteomes" id="UP000183832"/>
    </source>
</evidence>
<dbReference type="InterPro" id="IPR018784">
    <property type="entry name" value="LLPH-like"/>
</dbReference>
<evidence type="ECO:0000313" key="3">
    <source>
        <dbReference type="EMBL" id="CRL06683.1"/>
    </source>
</evidence>